<comment type="similarity">
    <text evidence="5">Belongs to the biotin--protein ligase family.</text>
</comment>
<dbReference type="SUPFAM" id="SSF55681">
    <property type="entry name" value="Class II aaRS and biotin synthetases"/>
    <property type="match status" value="1"/>
</dbReference>
<dbReference type="InterPro" id="IPR004143">
    <property type="entry name" value="BPL_LPL_catalytic"/>
</dbReference>
<evidence type="ECO:0000256" key="4">
    <source>
        <dbReference type="ARBA" id="ARBA00023267"/>
    </source>
</evidence>
<feature type="DNA-binding region" description="H-T-H motif" evidence="5">
    <location>
        <begin position="18"/>
        <end position="37"/>
    </location>
</feature>
<feature type="binding site" evidence="5">
    <location>
        <position position="113"/>
    </location>
    <ligand>
        <name>biotin</name>
        <dbReference type="ChEBI" id="CHEBI:57586"/>
    </ligand>
</feature>
<dbReference type="InterPro" id="IPR036390">
    <property type="entry name" value="WH_DNA-bd_sf"/>
</dbReference>
<dbReference type="Pfam" id="PF03099">
    <property type="entry name" value="BPL_LplA_LipB"/>
    <property type="match status" value="1"/>
</dbReference>
<keyword evidence="3 5" id="KW-0067">ATP-binding</keyword>
<dbReference type="Proteomes" id="UP000657421">
    <property type="component" value="Unassembled WGS sequence"/>
</dbReference>
<dbReference type="InterPro" id="IPR008988">
    <property type="entry name" value="Transcriptional_repressor_C"/>
</dbReference>
<keyword evidence="4 5" id="KW-0092">Biotin</keyword>
<keyword evidence="5" id="KW-0238">DNA-binding</keyword>
<accession>A0ABR7NCU7</accession>
<comment type="caution">
    <text evidence="7">The sequence shown here is derived from an EMBL/GenBank/DDBJ whole genome shotgun (WGS) entry which is preliminary data.</text>
</comment>
<evidence type="ECO:0000313" key="7">
    <source>
        <dbReference type="EMBL" id="MBC8574232.1"/>
    </source>
</evidence>
<evidence type="ECO:0000313" key="8">
    <source>
        <dbReference type="Proteomes" id="UP000657421"/>
    </source>
</evidence>
<protein>
    <recommendedName>
        <fullName evidence="5">Bifunctional ligase/repressor BirA</fullName>
    </recommendedName>
    <alternativeName>
        <fullName evidence="5">Biotin--[acetyl-CoA-carboxylase] ligase</fullName>
        <ecNumber evidence="5">6.3.4.15</ecNumber>
    </alternativeName>
    <alternativeName>
        <fullName evidence="5">Biotin--protein ligase</fullName>
    </alternativeName>
    <alternativeName>
        <fullName evidence="5">Biotin-[acetyl-CoA carboxylase] synthetase</fullName>
    </alternativeName>
</protein>
<dbReference type="InterPro" id="IPR013196">
    <property type="entry name" value="HTH_11"/>
</dbReference>
<evidence type="ECO:0000256" key="5">
    <source>
        <dbReference type="HAMAP-Rule" id="MF_00978"/>
    </source>
</evidence>
<dbReference type="EC" id="6.3.4.15" evidence="5"/>
<proteinExistence type="inferred from homology"/>
<dbReference type="HAMAP" id="MF_00978">
    <property type="entry name" value="Bifunct_BirA"/>
    <property type="match status" value="1"/>
</dbReference>
<sequence length="326" mass="36093">MKSEILSVLRNTEGYISGQELCERFGVSRTAVWKGINQLKNEGYQIEAVQNKGYRLCGYPESISKIELESRMHTKWAGQNLICLDSIDSTNDYIKKLAEEGAPHGTLAVADYQSGGKGRRGRSWVTPHGSAIAMSILVRPKLAPEKASMMTLVAGMAVAKSVKEVTGLDVKIKWPNDVVINGRKISGTLTEMSMELGAIHYIVIGTGINANVTEFPEEIKDIATSLILEKGEKVDRAAIICAHMEAFEDFYDRFMEYGDMTLLKEDYQELLANQNQQVRVLEPGNEYTGIARGIDELGQLLVEKEDGSIVKVYAGEVSVRGIYNYV</sequence>
<dbReference type="SUPFAM" id="SSF50037">
    <property type="entry name" value="C-terminal domain of transcriptional repressors"/>
    <property type="match status" value="1"/>
</dbReference>
<dbReference type="Pfam" id="PF02237">
    <property type="entry name" value="BPL_C"/>
    <property type="match status" value="1"/>
</dbReference>
<comment type="catalytic activity">
    <reaction evidence="5">
        <text>biotin + L-lysyl-[protein] + ATP = N(6)-biotinyl-L-lysyl-[protein] + AMP + diphosphate + H(+)</text>
        <dbReference type="Rhea" id="RHEA:11756"/>
        <dbReference type="Rhea" id="RHEA-COMP:9752"/>
        <dbReference type="Rhea" id="RHEA-COMP:10505"/>
        <dbReference type="ChEBI" id="CHEBI:15378"/>
        <dbReference type="ChEBI" id="CHEBI:29969"/>
        <dbReference type="ChEBI" id="CHEBI:30616"/>
        <dbReference type="ChEBI" id="CHEBI:33019"/>
        <dbReference type="ChEBI" id="CHEBI:57586"/>
        <dbReference type="ChEBI" id="CHEBI:83144"/>
        <dbReference type="ChEBI" id="CHEBI:456215"/>
        <dbReference type="EC" id="6.3.4.15"/>
    </reaction>
</comment>
<feature type="domain" description="BPL/LPL catalytic" evidence="6">
    <location>
        <begin position="66"/>
        <end position="255"/>
    </location>
</feature>
<dbReference type="Pfam" id="PF08279">
    <property type="entry name" value="HTH_11"/>
    <property type="match status" value="1"/>
</dbReference>
<keyword evidence="2 5" id="KW-0547">Nucleotide-binding</keyword>
<evidence type="ECO:0000259" key="6">
    <source>
        <dbReference type="PROSITE" id="PS51733"/>
    </source>
</evidence>
<dbReference type="NCBIfam" id="TIGR00121">
    <property type="entry name" value="birA_ligase"/>
    <property type="match status" value="1"/>
</dbReference>
<dbReference type="GO" id="GO:0004077">
    <property type="term" value="F:biotin--[biotin carboxyl-carrier protein] ligase activity"/>
    <property type="evidence" value="ECO:0007669"/>
    <property type="project" value="UniProtKB-EC"/>
</dbReference>
<dbReference type="PANTHER" id="PTHR12835:SF5">
    <property type="entry name" value="BIOTIN--PROTEIN LIGASE"/>
    <property type="match status" value="1"/>
</dbReference>
<evidence type="ECO:0000256" key="3">
    <source>
        <dbReference type="ARBA" id="ARBA00022840"/>
    </source>
</evidence>
<dbReference type="SUPFAM" id="SSF46785">
    <property type="entry name" value="Winged helix' DNA-binding domain"/>
    <property type="match status" value="1"/>
</dbReference>
<evidence type="ECO:0000256" key="1">
    <source>
        <dbReference type="ARBA" id="ARBA00022598"/>
    </source>
</evidence>
<dbReference type="InterPro" id="IPR045864">
    <property type="entry name" value="aa-tRNA-synth_II/BPL/LPL"/>
</dbReference>
<name>A0ABR7NCU7_9FIRM</name>
<dbReference type="RefSeq" id="WP_249309723.1">
    <property type="nucleotide sequence ID" value="NZ_JACRSZ010000017.1"/>
</dbReference>
<dbReference type="InterPro" id="IPR003142">
    <property type="entry name" value="BPL_C"/>
</dbReference>
<reference evidence="7 8" key="1">
    <citation type="submission" date="2020-08" db="EMBL/GenBank/DDBJ databases">
        <title>Genome public.</title>
        <authorList>
            <person name="Liu C."/>
            <person name="Sun Q."/>
        </authorList>
    </citation>
    <scope>NUCLEOTIDE SEQUENCE [LARGE SCALE GENOMIC DNA]</scope>
    <source>
        <strain evidence="7 8">NSJ-46</strain>
    </source>
</reference>
<keyword evidence="5" id="KW-0678">Repressor</keyword>
<keyword evidence="8" id="KW-1185">Reference proteome</keyword>
<dbReference type="EMBL" id="JACRSZ010000017">
    <property type="protein sequence ID" value="MBC8574232.1"/>
    <property type="molecule type" value="Genomic_DNA"/>
</dbReference>
<dbReference type="PANTHER" id="PTHR12835">
    <property type="entry name" value="BIOTIN PROTEIN LIGASE"/>
    <property type="match status" value="1"/>
</dbReference>
<evidence type="ECO:0000256" key="2">
    <source>
        <dbReference type="ARBA" id="ARBA00022741"/>
    </source>
</evidence>
<dbReference type="CDD" id="cd16442">
    <property type="entry name" value="BPL"/>
    <property type="match status" value="1"/>
</dbReference>
<keyword evidence="5" id="KW-0804">Transcription</keyword>
<dbReference type="InterPro" id="IPR030855">
    <property type="entry name" value="Bifunct_BirA"/>
</dbReference>
<dbReference type="Gene3D" id="3.30.930.10">
    <property type="entry name" value="Bira Bifunctional Protein, Domain 2"/>
    <property type="match status" value="1"/>
</dbReference>
<gene>
    <name evidence="5" type="primary">birA</name>
    <name evidence="7" type="ORF">H8716_14285</name>
</gene>
<dbReference type="Gene3D" id="2.30.30.100">
    <property type="match status" value="1"/>
</dbReference>
<feature type="binding site" evidence="5">
    <location>
        <position position="184"/>
    </location>
    <ligand>
        <name>biotin</name>
        <dbReference type="ChEBI" id="CHEBI:57586"/>
    </ligand>
</feature>
<feature type="binding site" evidence="5">
    <location>
        <begin position="89"/>
        <end position="91"/>
    </location>
    <ligand>
        <name>biotin</name>
        <dbReference type="ChEBI" id="CHEBI:57586"/>
    </ligand>
</feature>
<keyword evidence="1 5" id="KW-0436">Ligase</keyword>
<organism evidence="7 8">
    <name type="scientific">Jingyaoa shaoxingensis</name>
    <dbReference type="NCBI Taxonomy" id="2763671"/>
    <lineage>
        <taxon>Bacteria</taxon>
        <taxon>Bacillati</taxon>
        <taxon>Bacillota</taxon>
        <taxon>Clostridia</taxon>
        <taxon>Lachnospirales</taxon>
        <taxon>Lachnospiraceae</taxon>
        <taxon>Jingyaoa</taxon>
    </lineage>
</organism>
<dbReference type="Gene3D" id="1.10.10.10">
    <property type="entry name" value="Winged helix-like DNA-binding domain superfamily/Winged helix DNA-binding domain"/>
    <property type="match status" value="1"/>
</dbReference>
<dbReference type="InterPro" id="IPR004408">
    <property type="entry name" value="Biotin_CoA_COase_ligase"/>
</dbReference>
<comment type="caution">
    <text evidence="5">Lacks conserved residue(s) required for the propagation of feature annotation.</text>
</comment>
<comment type="function">
    <text evidence="5">Acts both as a biotin--[acetyl-CoA-carboxylase] ligase and a repressor.</text>
</comment>
<dbReference type="InterPro" id="IPR036388">
    <property type="entry name" value="WH-like_DNA-bd_sf"/>
</dbReference>
<dbReference type="PROSITE" id="PS51733">
    <property type="entry name" value="BPL_LPL_CATALYTIC"/>
    <property type="match status" value="1"/>
</dbReference>
<keyword evidence="5" id="KW-0805">Transcription regulation</keyword>